<organism evidence="13 14">
    <name type="scientific">Massiliimalia timonensis</name>
    <dbReference type="NCBI Taxonomy" id="1987501"/>
    <lineage>
        <taxon>Bacteria</taxon>
        <taxon>Bacillati</taxon>
        <taxon>Bacillota</taxon>
        <taxon>Clostridia</taxon>
        <taxon>Eubacteriales</taxon>
        <taxon>Oscillospiraceae</taxon>
        <taxon>Massiliimalia</taxon>
    </lineage>
</organism>
<feature type="domain" description="Histidine kinase" evidence="12">
    <location>
        <begin position="126"/>
        <end position="331"/>
    </location>
</feature>
<keyword evidence="8 11" id="KW-1133">Transmembrane helix</keyword>
<evidence type="ECO:0000313" key="13">
    <source>
        <dbReference type="EMBL" id="MBC8611107.1"/>
    </source>
</evidence>
<comment type="subcellular location">
    <subcellularLocation>
        <location evidence="2">Cell membrane</location>
        <topology evidence="2">Multi-pass membrane protein</topology>
    </subcellularLocation>
</comment>
<keyword evidence="6 11" id="KW-0812">Transmembrane</keyword>
<evidence type="ECO:0000256" key="5">
    <source>
        <dbReference type="ARBA" id="ARBA00022679"/>
    </source>
</evidence>
<dbReference type="GO" id="GO:0016036">
    <property type="term" value="P:cellular response to phosphate starvation"/>
    <property type="evidence" value="ECO:0007669"/>
    <property type="project" value="TreeGrafter"/>
</dbReference>
<keyword evidence="7 13" id="KW-0418">Kinase</keyword>
<dbReference type="EMBL" id="JACRTL010000004">
    <property type="protein sequence ID" value="MBC8611107.1"/>
    <property type="molecule type" value="Genomic_DNA"/>
</dbReference>
<dbReference type="InterPro" id="IPR003594">
    <property type="entry name" value="HATPase_dom"/>
</dbReference>
<keyword evidence="4" id="KW-1003">Cell membrane</keyword>
<dbReference type="AlphaFoldDB" id="A0A8J6PBK5"/>
<dbReference type="EC" id="2.7.13.3" evidence="3"/>
<dbReference type="PANTHER" id="PTHR45453:SF2">
    <property type="entry name" value="HISTIDINE KINASE"/>
    <property type="match status" value="1"/>
</dbReference>
<keyword evidence="14" id="KW-1185">Reference proteome</keyword>
<feature type="transmembrane region" description="Helical" evidence="11">
    <location>
        <begin position="12"/>
        <end position="31"/>
    </location>
</feature>
<comment type="catalytic activity">
    <reaction evidence="1">
        <text>ATP + protein L-histidine = ADP + protein N-phospho-L-histidine.</text>
        <dbReference type="EC" id="2.7.13.3"/>
    </reaction>
</comment>
<accession>A0A8J6PBK5</accession>
<name>A0A8J6PBK5_9FIRM</name>
<evidence type="ECO:0000256" key="6">
    <source>
        <dbReference type="ARBA" id="ARBA00022692"/>
    </source>
</evidence>
<evidence type="ECO:0000256" key="11">
    <source>
        <dbReference type="SAM" id="Phobius"/>
    </source>
</evidence>
<dbReference type="SMART" id="SM00387">
    <property type="entry name" value="HATPase_c"/>
    <property type="match status" value="1"/>
</dbReference>
<dbReference type="InterPro" id="IPR036890">
    <property type="entry name" value="HATPase_C_sf"/>
</dbReference>
<dbReference type="Pfam" id="PF02518">
    <property type="entry name" value="HATPase_c"/>
    <property type="match status" value="1"/>
</dbReference>
<gene>
    <name evidence="13" type="ORF">H8702_08265</name>
</gene>
<keyword evidence="5" id="KW-0808">Transferase</keyword>
<dbReference type="InterPro" id="IPR050351">
    <property type="entry name" value="BphY/WalK/GraS-like"/>
</dbReference>
<evidence type="ECO:0000313" key="14">
    <source>
        <dbReference type="Proteomes" id="UP000632659"/>
    </source>
</evidence>
<proteinExistence type="predicted"/>
<dbReference type="GO" id="GO:0000155">
    <property type="term" value="F:phosphorelay sensor kinase activity"/>
    <property type="evidence" value="ECO:0007669"/>
    <property type="project" value="TreeGrafter"/>
</dbReference>
<evidence type="ECO:0000256" key="3">
    <source>
        <dbReference type="ARBA" id="ARBA00012438"/>
    </source>
</evidence>
<evidence type="ECO:0000256" key="1">
    <source>
        <dbReference type="ARBA" id="ARBA00000085"/>
    </source>
</evidence>
<dbReference type="PROSITE" id="PS50109">
    <property type="entry name" value="HIS_KIN"/>
    <property type="match status" value="1"/>
</dbReference>
<dbReference type="InterPro" id="IPR004358">
    <property type="entry name" value="Sig_transdc_His_kin-like_C"/>
</dbReference>
<dbReference type="SUPFAM" id="SSF55874">
    <property type="entry name" value="ATPase domain of HSP90 chaperone/DNA topoisomerase II/histidine kinase"/>
    <property type="match status" value="1"/>
</dbReference>
<sequence length="339" mass="39319">MTFRGFLKEKWLFLTCQTVMIAAVSILLFGLNFNISGIVFIGICWLLAMLVPLLWEYFKKRSYYKKLYDSLEKLDKKHLLVSVLEPPDFIEGEILYDVLSQTKKAMNDEVAAYRHLNEDYHDYVETWIHEIKIPISCIDLVCENNKNDVTNSIQEELVRIDRYVEQTLYYVRSLNVEKDYFVRKLSLEQIVKSAVKKYAKQLIVCNIQLQFDGLEKTVYGDSKWLDFILGQLISNSIKYKSDAPTLLFWAEENKDSVLLHVQDNGIGIPDSDINRVFDKGFTGQNGRNFTKSTGIGLYLCKQLCNKMYLNLYADSQADIGTTMTIVFPKDSLTSFREDK</sequence>
<evidence type="ECO:0000256" key="9">
    <source>
        <dbReference type="ARBA" id="ARBA00023012"/>
    </source>
</evidence>
<dbReference type="GO" id="GO:0004721">
    <property type="term" value="F:phosphoprotein phosphatase activity"/>
    <property type="evidence" value="ECO:0007669"/>
    <property type="project" value="TreeGrafter"/>
</dbReference>
<dbReference type="Proteomes" id="UP000632659">
    <property type="component" value="Unassembled WGS sequence"/>
</dbReference>
<evidence type="ECO:0000256" key="2">
    <source>
        <dbReference type="ARBA" id="ARBA00004651"/>
    </source>
</evidence>
<dbReference type="PRINTS" id="PR00344">
    <property type="entry name" value="BCTRLSENSOR"/>
</dbReference>
<feature type="transmembrane region" description="Helical" evidence="11">
    <location>
        <begin position="37"/>
        <end position="58"/>
    </location>
</feature>
<protein>
    <recommendedName>
        <fullName evidence="3">histidine kinase</fullName>
        <ecNumber evidence="3">2.7.13.3</ecNumber>
    </recommendedName>
</protein>
<dbReference type="PANTHER" id="PTHR45453">
    <property type="entry name" value="PHOSPHATE REGULON SENSOR PROTEIN PHOR"/>
    <property type="match status" value="1"/>
</dbReference>
<keyword evidence="10 11" id="KW-0472">Membrane</keyword>
<evidence type="ECO:0000256" key="10">
    <source>
        <dbReference type="ARBA" id="ARBA00023136"/>
    </source>
</evidence>
<dbReference type="Gene3D" id="3.30.565.10">
    <property type="entry name" value="Histidine kinase-like ATPase, C-terminal domain"/>
    <property type="match status" value="1"/>
</dbReference>
<keyword evidence="9" id="KW-0902">Two-component regulatory system</keyword>
<evidence type="ECO:0000256" key="7">
    <source>
        <dbReference type="ARBA" id="ARBA00022777"/>
    </source>
</evidence>
<evidence type="ECO:0000256" key="8">
    <source>
        <dbReference type="ARBA" id="ARBA00022989"/>
    </source>
</evidence>
<dbReference type="GO" id="GO:0005886">
    <property type="term" value="C:plasma membrane"/>
    <property type="evidence" value="ECO:0007669"/>
    <property type="project" value="UniProtKB-SubCell"/>
</dbReference>
<evidence type="ECO:0000256" key="4">
    <source>
        <dbReference type="ARBA" id="ARBA00022475"/>
    </source>
</evidence>
<comment type="caution">
    <text evidence="13">The sequence shown here is derived from an EMBL/GenBank/DDBJ whole genome shotgun (WGS) entry which is preliminary data.</text>
</comment>
<reference evidence="13" key="1">
    <citation type="submission" date="2020-08" db="EMBL/GenBank/DDBJ databases">
        <title>Genome public.</title>
        <authorList>
            <person name="Liu C."/>
            <person name="Sun Q."/>
        </authorList>
    </citation>
    <scope>NUCLEOTIDE SEQUENCE</scope>
    <source>
        <strain evidence="13">NSJ-15</strain>
    </source>
</reference>
<evidence type="ECO:0000259" key="12">
    <source>
        <dbReference type="PROSITE" id="PS50109"/>
    </source>
</evidence>
<dbReference type="InterPro" id="IPR005467">
    <property type="entry name" value="His_kinase_dom"/>
</dbReference>